<dbReference type="PANTHER" id="PTHR18934">
    <property type="entry name" value="ATP-DEPENDENT RNA HELICASE"/>
    <property type="match status" value="1"/>
</dbReference>
<dbReference type="Pfam" id="PF00271">
    <property type="entry name" value="Helicase_C"/>
    <property type="match status" value="1"/>
</dbReference>
<comment type="caution">
    <text evidence="8">The sequence shown here is derived from an EMBL/GenBank/DDBJ whole genome shotgun (WGS) entry which is preliminary data.</text>
</comment>
<evidence type="ECO:0000313" key="9">
    <source>
        <dbReference type="Proteomes" id="UP001432027"/>
    </source>
</evidence>
<evidence type="ECO:0008006" key="10">
    <source>
        <dbReference type="Google" id="ProtNLM"/>
    </source>
</evidence>
<evidence type="ECO:0000256" key="4">
    <source>
        <dbReference type="ARBA" id="ARBA00022840"/>
    </source>
</evidence>
<feature type="non-terminal residue" evidence="8">
    <location>
        <position position="1"/>
    </location>
</feature>
<keyword evidence="9" id="KW-1185">Reference proteome</keyword>
<dbReference type="GO" id="GO:0016787">
    <property type="term" value="F:hydrolase activity"/>
    <property type="evidence" value="ECO:0007669"/>
    <property type="project" value="UniProtKB-KW"/>
</dbReference>
<dbReference type="InterPro" id="IPR027417">
    <property type="entry name" value="P-loop_NTPase"/>
</dbReference>
<sequence>SNDYFDVSLTIRGSLPPDIEDILSRLSRPIDNYSSVMESAQNPDANGSIKHSPLRRWCETPLTRSSGGEKSLEPFAKSAHHFPIYSKVADIVRTLSDTDIVLLIAPTGSGKSVLAPYIAERLTMHSGQMGSRKSLLVVPNAEHCGSTARIHGTLFGDSGIKVSAFLNPYEEIVCRGRIQDRDRDQIDSPEFVINTYHSAIRVLPHAKLNMLILDEVHESNDNVQVTIAMALKMMLGEPFVVGEGLASTERSLNKLLLMTATIDDKEIKAYEKYFAKRGFICKYVDFSDKLHRNKQLIMSCFKGEPLPENFEATPMSEQISKLVGMKSSKIDKIELDKRLILALNCAMGVAWDNLRKRLERSFRENVGDYHMQSIIVILPGLELIDKIYSTTFKLDNFNLNGIPGFHPVRLTSLVRDDKLITTECSQMGEWEPRGHLGRIVLTTNYVASGLTVPNAAYVIDAGLQKMPNEYTGDGLKSLQTILIDNKMMIQRSGRTGRTTDGEYFLPYSVEKVDNILKSRHGNILLHRHFDERHFMYKKMYDLHLLHNPPKNLIKEIRESMENRGLYDKTSRFDPDVVLMNSLFNFLSPEHARIVIQGTRLGIAAHAVLLVADSISRVHFCHVGTAGRGKMDGPSETKSAVHLYCEAMDSMNRHATAKFPGKYGGVGDSIALADLLASFYSAVPPDISRSGLDQRSIASINFWSGQRLAGSVSLSYLYANLVRDEGRDAVSRYMTQIERALQAAKLLQPITTASCSPLFDPYINNRHLISAGNFCLNDDGRALLAALLTLHSSRVGKLVKSNHIPVYQIYHGEQEFDNRGEQVIPRHAELLHPEACITQPGGRKSKEEIYGRYTELFERGDKYTGCIDPISLRQLCYFININGCTTISNDSGKSSVTFKLNAAPARKGITVNMDSSGVDDIRRVRLLLKQGLTMLTYANNESLISGMEKLIIRLWREAEEPVEPNMFVRTNDRQNEGRRAEEDMKIRWKKQDEMKKEQKAIGREVKKNRKEEKERRHAEKETAKEDKKTCMLKGDKSLRKEQQHNLNAFK</sequence>
<dbReference type="PROSITE" id="PS51194">
    <property type="entry name" value="HELICASE_CTER"/>
    <property type="match status" value="1"/>
</dbReference>
<proteinExistence type="predicted"/>
<dbReference type="InterPro" id="IPR014001">
    <property type="entry name" value="Helicase_ATP-bd"/>
</dbReference>
<keyword evidence="1" id="KW-0547">Nucleotide-binding</keyword>
<feature type="domain" description="Helicase ATP-binding" evidence="6">
    <location>
        <begin position="92"/>
        <end position="280"/>
    </location>
</feature>
<dbReference type="SUPFAM" id="SSF52540">
    <property type="entry name" value="P-loop containing nucleoside triphosphate hydrolases"/>
    <property type="match status" value="1"/>
</dbReference>
<dbReference type="Gene3D" id="3.40.50.300">
    <property type="entry name" value="P-loop containing nucleotide triphosphate hydrolases"/>
    <property type="match status" value="2"/>
</dbReference>
<dbReference type="SMART" id="SM00490">
    <property type="entry name" value="HELICc"/>
    <property type="match status" value="1"/>
</dbReference>
<evidence type="ECO:0000259" key="6">
    <source>
        <dbReference type="PROSITE" id="PS51192"/>
    </source>
</evidence>
<dbReference type="InterPro" id="IPR011545">
    <property type="entry name" value="DEAD/DEAH_box_helicase_dom"/>
</dbReference>
<organism evidence="8 9">
    <name type="scientific">Pristionchus entomophagus</name>
    <dbReference type="NCBI Taxonomy" id="358040"/>
    <lineage>
        <taxon>Eukaryota</taxon>
        <taxon>Metazoa</taxon>
        <taxon>Ecdysozoa</taxon>
        <taxon>Nematoda</taxon>
        <taxon>Chromadorea</taxon>
        <taxon>Rhabditida</taxon>
        <taxon>Rhabditina</taxon>
        <taxon>Diplogasteromorpha</taxon>
        <taxon>Diplogasteroidea</taxon>
        <taxon>Neodiplogasteridae</taxon>
        <taxon>Pristionchus</taxon>
    </lineage>
</organism>
<evidence type="ECO:0000256" key="2">
    <source>
        <dbReference type="ARBA" id="ARBA00022801"/>
    </source>
</evidence>
<accession>A0AAV5TWL3</accession>
<dbReference type="Pfam" id="PF00270">
    <property type="entry name" value="DEAD"/>
    <property type="match status" value="1"/>
</dbReference>
<feature type="non-terminal residue" evidence="8">
    <location>
        <position position="1049"/>
    </location>
</feature>
<name>A0AAV5TWL3_9BILA</name>
<dbReference type="PANTHER" id="PTHR18934:SF99">
    <property type="entry name" value="ATP-DEPENDENT RNA HELICASE DHX37-RELATED"/>
    <property type="match status" value="1"/>
</dbReference>
<evidence type="ECO:0000313" key="8">
    <source>
        <dbReference type="EMBL" id="GMS98757.1"/>
    </source>
</evidence>
<dbReference type="InterPro" id="IPR001650">
    <property type="entry name" value="Helicase_C-like"/>
</dbReference>
<dbReference type="PROSITE" id="PS51192">
    <property type="entry name" value="HELICASE_ATP_BIND_1"/>
    <property type="match status" value="1"/>
</dbReference>
<dbReference type="GO" id="GO:0003723">
    <property type="term" value="F:RNA binding"/>
    <property type="evidence" value="ECO:0007669"/>
    <property type="project" value="TreeGrafter"/>
</dbReference>
<dbReference type="GO" id="GO:0005524">
    <property type="term" value="F:ATP binding"/>
    <property type="evidence" value="ECO:0007669"/>
    <property type="project" value="UniProtKB-KW"/>
</dbReference>
<feature type="compositionally biased region" description="Basic and acidic residues" evidence="5">
    <location>
        <begin position="969"/>
        <end position="1042"/>
    </location>
</feature>
<evidence type="ECO:0000256" key="3">
    <source>
        <dbReference type="ARBA" id="ARBA00022806"/>
    </source>
</evidence>
<dbReference type="AlphaFoldDB" id="A0AAV5TWL3"/>
<dbReference type="GO" id="GO:0004386">
    <property type="term" value="F:helicase activity"/>
    <property type="evidence" value="ECO:0007669"/>
    <property type="project" value="UniProtKB-KW"/>
</dbReference>
<dbReference type="Proteomes" id="UP001432027">
    <property type="component" value="Unassembled WGS sequence"/>
</dbReference>
<evidence type="ECO:0000256" key="5">
    <source>
        <dbReference type="SAM" id="MobiDB-lite"/>
    </source>
</evidence>
<feature type="region of interest" description="Disordered" evidence="5">
    <location>
        <begin position="968"/>
        <end position="1049"/>
    </location>
</feature>
<evidence type="ECO:0000256" key="1">
    <source>
        <dbReference type="ARBA" id="ARBA00022741"/>
    </source>
</evidence>
<dbReference type="EMBL" id="BTSX01000005">
    <property type="protein sequence ID" value="GMS98757.1"/>
    <property type="molecule type" value="Genomic_DNA"/>
</dbReference>
<protein>
    <recommendedName>
        <fullName evidence="10">Helicase</fullName>
    </recommendedName>
</protein>
<feature type="domain" description="Helicase C-terminal" evidence="7">
    <location>
        <begin position="353"/>
        <end position="540"/>
    </location>
</feature>
<keyword evidence="2" id="KW-0378">Hydrolase</keyword>
<gene>
    <name evidence="8" type="ORF">PENTCL1PPCAC_20932</name>
</gene>
<reference evidence="8" key="1">
    <citation type="submission" date="2023-10" db="EMBL/GenBank/DDBJ databases">
        <title>Genome assembly of Pristionchus species.</title>
        <authorList>
            <person name="Yoshida K."/>
            <person name="Sommer R.J."/>
        </authorList>
    </citation>
    <scope>NUCLEOTIDE SEQUENCE</scope>
    <source>
        <strain evidence="8">RS0144</strain>
    </source>
</reference>
<evidence type="ECO:0000259" key="7">
    <source>
        <dbReference type="PROSITE" id="PS51194"/>
    </source>
</evidence>
<keyword evidence="4" id="KW-0067">ATP-binding</keyword>
<keyword evidence="3" id="KW-0347">Helicase</keyword>
<dbReference type="SMART" id="SM00487">
    <property type="entry name" value="DEXDc"/>
    <property type="match status" value="1"/>
</dbReference>